<dbReference type="InterPro" id="IPR008971">
    <property type="entry name" value="HSP40/DnaJ_pept-bd"/>
</dbReference>
<dbReference type="InterPro" id="IPR012724">
    <property type="entry name" value="DnaJ"/>
</dbReference>
<dbReference type="InterPro" id="IPR038551">
    <property type="entry name" value="Ribosomal_eS26_sf"/>
</dbReference>
<organism evidence="13 14">
    <name type="scientific">Acanthocheilonema viteae</name>
    <name type="common">Filarial nematode worm</name>
    <name type="synonym">Dipetalonema viteae</name>
    <dbReference type="NCBI Taxonomy" id="6277"/>
    <lineage>
        <taxon>Eukaryota</taxon>
        <taxon>Metazoa</taxon>
        <taxon>Ecdysozoa</taxon>
        <taxon>Nematoda</taxon>
        <taxon>Chromadorea</taxon>
        <taxon>Rhabditida</taxon>
        <taxon>Spirurina</taxon>
        <taxon>Spiruromorpha</taxon>
        <taxon>Filarioidea</taxon>
        <taxon>Onchocercidae</taxon>
        <taxon>Acanthocheilonema</taxon>
    </lineage>
</organism>
<dbReference type="Pfam" id="PF14995">
    <property type="entry name" value="TMEM107"/>
    <property type="match status" value="1"/>
</dbReference>
<keyword evidence="4 8" id="KW-0863">Zinc-finger</keyword>
<gene>
    <name evidence="13" type="ORF">NAV_LOCUS4928</name>
</gene>
<dbReference type="Pfam" id="PF00684">
    <property type="entry name" value="DnaJ_CXXCXGXG"/>
    <property type="match status" value="1"/>
</dbReference>
<keyword evidence="14" id="KW-1185">Reference proteome</keyword>
<keyword evidence="10" id="KW-1133">Transmembrane helix</keyword>
<feature type="transmembrane region" description="Helical" evidence="10">
    <location>
        <begin position="458"/>
        <end position="477"/>
    </location>
</feature>
<dbReference type="OrthoDB" id="550424at2759"/>
<protein>
    <submittedName>
        <fullName evidence="13">Uncharacterized protein</fullName>
    </submittedName>
</protein>
<keyword evidence="10" id="KW-0472">Membrane</keyword>
<evidence type="ECO:0000256" key="10">
    <source>
        <dbReference type="SAM" id="Phobius"/>
    </source>
</evidence>
<dbReference type="PROSITE" id="PS51188">
    <property type="entry name" value="ZF_CR"/>
    <property type="match status" value="1"/>
</dbReference>
<evidence type="ECO:0000256" key="5">
    <source>
        <dbReference type="ARBA" id="ARBA00022833"/>
    </source>
</evidence>
<dbReference type="Gene3D" id="3.30.1740.20">
    <property type="entry name" value="Ribosomal protein S26e"/>
    <property type="match status" value="1"/>
</dbReference>
<proteinExistence type="inferred from homology"/>
<dbReference type="AlphaFoldDB" id="A0A498SEN2"/>
<evidence type="ECO:0000259" key="12">
    <source>
        <dbReference type="PROSITE" id="PS51188"/>
    </source>
</evidence>
<dbReference type="PROSITE" id="PS00733">
    <property type="entry name" value="RIBOSOMAL_S26E"/>
    <property type="match status" value="1"/>
</dbReference>
<dbReference type="FunFam" id="3.30.1740.20:FF:000001">
    <property type="entry name" value="40S ribosomal protein S26"/>
    <property type="match status" value="1"/>
</dbReference>
<comment type="similarity">
    <text evidence="1">Belongs to the eukaryotic ribosomal protein eS26 family.</text>
</comment>
<reference evidence="13 14" key="1">
    <citation type="submission" date="2018-08" db="EMBL/GenBank/DDBJ databases">
        <authorList>
            <person name="Laetsch R D."/>
            <person name="Stevens L."/>
            <person name="Kumar S."/>
            <person name="Blaxter L. M."/>
        </authorList>
    </citation>
    <scope>NUCLEOTIDE SEQUENCE [LARGE SCALE GENOMIC DNA]</scope>
</reference>
<feature type="transmembrane region" description="Helical" evidence="10">
    <location>
        <begin position="504"/>
        <end position="526"/>
    </location>
</feature>
<dbReference type="InterPro" id="IPR000892">
    <property type="entry name" value="Ribosomal_eS26"/>
</dbReference>
<accession>A0A498SEN2</accession>
<keyword evidence="5 8" id="KW-0862">Zinc</keyword>
<feature type="zinc finger region" description="CR-type" evidence="8">
    <location>
        <begin position="123"/>
        <end position="207"/>
    </location>
</feature>
<feature type="domain" description="J" evidence="11">
    <location>
        <begin position="6"/>
        <end position="68"/>
    </location>
</feature>
<keyword evidence="10" id="KW-0812">Transmembrane</keyword>
<dbReference type="PANTHER" id="PTHR43888">
    <property type="entry name" value="DNAJ-LIKE-2, ISOFORM A-RELATED"/>
    <property type="match status" value="1"/>
</dbReference>
<dbReference type="FunFam" id="2.60.260.20:FF:000003">
    <property type="entry name" value="DnaJ subfamily A member 2"/>
    <property type="match status" value="1"/>
</dbReference>
<dbReference type="PRINTS" id="PR00625">
    <property type="entry name" value="JDOMAIN"/>
</dbReference>
<dbReference type="EMBL" id="UPTC01000792">
    <property type="protein sequence ID" value="VBB30137.1"/>
    <property type="molecule type" value="Genomic_DNA"/>
</dbReference>
<dbReference type="PROSITE" id="PS00636">
    <property type="entry name" value="DNAJ_1"/>
    <property type="match status" value="1"/>
</dbReference>
<dbReference type="GO" id="GO:0005524">
    <property type="term" value="F:ATP binding"/>
    <property type="evidence" value="ECO:0007669"/>
    <property type="project" value="InterPro"/>
</dbReference>
<dbReference type="FunFam" id="2.10.230.10:FF:000001">
    <property type="entry name" value="DnaJ subfamily A member 2"/>
    <property type="match status" value="1"/>
</dbReference>
<dbReference type="GO" id="GO:1990904">
    <property type="term" value="C:ribonucleoprotein complex"/>
    <property type="evidence" value="ECO:0007669"/>
    <property type="project" value="UniProtKB-KW"/>
</dbReference>
<dbReference type="InterPro" id="IPR044713">
    <property type="entry name" value="DNJA1/2-like"/>
</dbReference>
<dbReference type="GO" id="GO:0008270">
    <property type="term" value="F:zinc ion binding"/>
    <property type="evidence" value="ECO:0007669"/>
    <property type="project" value="UniProtKB-KW"/>
</dbReference>
<evidence type="ECO:0000256" key="9">
    <source>
        <dbReference type="SAM" id="MobiDB-lite"/>
    </source>
</evidence>
<dbReference type="CDD" id="cd10747">
    <property type="entry name" value="DnaJ_C"/>
    <property type="match status" value="1"/>
</dbReference>
<dbReference type="InterPro" id="IPR018253">
    <property type="entry name" value="DnaJ_domain_CS"/>
</dbReference>
<dbReference type="PROSITE" id="PS50076">
    <property type="entry name" value="DNAJ_2"/>
    <property type="match status" value="1"/>
</dbReference>
<dbReference type="InterPro" id="IPR047864">
    <property type="entry name" value="Ribosomal_eS26_CS"/>
</dbReference>
<dbReference type="FunFam" id="1.10.287.110:FF:000014">
    <property type="entry name" value="dnaJ homolog subfamily A member 1"/>
    <property type="match status" value="1"/>
</dbReference>
<dbReference type="GO" id="GO:0051082">
    <property type="term" value="F:unfolded protein binding"/>
    <property type="evidence" value="ECO:0007669"/>
    <property type="project" value="InterPro"/>
</dbReference>
<evidence type="ECO:0000256" key="7">
    <source>
        <dbReference type="ARBA" id="ARBA00023274"/>
    </source>
</evidence>
<dbReference type="GO" id="GO:0009408">
    <property type="term" value="P:response to heat"/>
    <property type="evidence" value="ECO:0007669"/>
    <property type="project" value="InterPro"/>
</dbReference>
<evidence type="ECO:0000256" key="6">
    <source>
        <dbReference type="ARBA" id="ARBA00022980"/>
    </source>
</evidence>
<dbReference type="InterPro" id="IPR001305">
    <property type="entry name" value="HSP_DnaJ_Cys-rich_dom"/>
</dbReference>
<dbReference type="InterPro" id="IPR036410">
    <property type="entry name" value="HSP_DnaJ_Cys-rich_dom_sf"/>
</dbReference>
<name>A0A498SEN2_ACAVI</name>
<dbReference type="GO" id="GO:0030544">
    <property type="term" value="F:Hsp70 protein binding"/>
    <property type="evidence" value="ECO:0007669"/>
    <property type="project" value="InterPro"/>
</dbReference>
<feature type="region of interest" description="Disordered" evidence="9">
    <location>
        <begin position="658"/>
        <end position="696"/>
    </location>
</feature>
<keyword evidence="7" id="KW-0687">Ribonucleoprotein</keyword>
<dbReference type="SUPFAM" id="SSF46565">
    <property type="entry name" value="Chaperone J-domain"/>
    <property type="match status" value="1"/>
</dbReference>
<feature type="transmembrane region" description="Helical" evidence="10">
    <location>
        <begin position="533"/>
        <end position="551"/>
    </location>
</feature>
<dbReference type="GO" id="GO:0003735">
    <property type="term" value="F:structural constituent of ribosome"/>
    <property type="evidence" value="ECO:0007669"/>
    <property type="project" value="InterPro"/>
</dbReference>
<dbReference type="SUPFAM" id="SSF57938">
    <property type="entry name" value="DnaJ/Hsp40 cysteine-rich domain"/>
    <property type="match status" value="1"/>
</dbReference>
<dbReference type="GO" id="GO:0005840">
    <property type="term" value="C:ribosome"/>
    <property type="evidence" value="ECO:0007669"/>
    <property type="project" value="UniProtKB-KW"/>
</dbReference>
<dbReference type="Pfam" id="PF01556">
    <property type="entry name" value="DnaJ_C"/>
    <property type="match status" value="1"/>
</dbReference>
<dbReference type="GO" id="GO:0006412">
    <property type="term" value="P:translation"/>
    <property type="evidence" value="ECO:0007669"/>
    <property type="project" value="InterPro"/>
</dbReference>
<dbReference type="Proteomes" id="UP000276991">
    <property type="component" value="Unassembled WGS sequence"/>
</dbReference>
<keyword evidence="6" id="KW-0689">Ribosomal protein</keyword>
<keyword evidence="2 8" id="KW-0479">Metal-binding</keyword>
<evidence type="ECO:0000256" key="2">
    <source>
        <dbReference type="ARBA" id="ARBA00022723"/>
    </source>
</evidence>
<evidence type="ECO:0000313" key="14">
    <source>
        <dbReference type="Proteomes" id="UP000276991"/>
    </source>
</evidence>
<evidence type="ECO:0000256" key="4">
    <source>
        <dbReference type="ARBA" id="ARBA00022771"/>
    </source>
</evidence>
<evidence type="ECO:0000259" key="11">
    <source>
        <dbReference type="PROSITE" id="PS50076"/>
    </source>
</evidence>
<sequence length="696" mass="77446">MVKETKYYDILGVSPTATENELKKAYRKLALKYHPDKNPNEGERFKAISQAYEVLSDPKKREIYDEGGEEGLSGAGGGGNFHNPMDIFDMFFGGRFRGNERGEHKVRDMIHQLPVTLEQLYNGAVKKLKLSRNIVCPKCEGVGGTKGCVISCEACKGRGVRVEITQIAPGMVQQMQSTCNVCRGEGQVIPSKDRCKQCDGKKKIRNESVLEVHIDKGMKDGQKIVFSGQGDQEVGIPSGDVVIILDEQPHDAFVRKGHNLVMQVDLELVEALCGCTKSIATLDSRHLIFTTFPGEVIKHGDMRTIIGEGMPHYKNPFEKGDLLIQFAVRFPKKIADVEQLKKLLPDGTEPMVPDDAEVVELEIIHDHGPRSSSSSEYETRGPQVFMVLLLYVFYLRHVLSYESDKCLNKSGAACSCISNSRSYVRIGIHKLFLVSIVNAGADLIFLSKPSNLMALSASSAYFVTVIAHGTMLVLALSDINEYVMATLPLTDWTEREYADVETSLTIAISLGIACCAIEIILLTFQLHNFNKAIFSMCLHLLATIFLLKFIIDSHPLNHFWIAFGIFSVPATETMTTKRRNHGRNKKGRGHVRPIRCTNCGRCAPKDKAIKKFVVRNIVEAAAVRDISDASAYDSYALPKLYHKLHYCVSCAIHSKVVRNRSREARKDRNPPPRFGQRGGMVGDRFPRPGAPNRQGV</sequence>
<dbReference type="SMART" id="SM00271">
    <property type="entry name" value="DnaJ"/>
    <property type="match status" value="1"/>
</dbReference>
<evidence type="ECO:0000256" key="8">
    <source>
        <dbReference type="PROSITE-ProRule" id="PRU00546"/>
    </source>
</evidence>
<dbReference type="STRING" id="6277.A0A498SEN2"/>
<dbReference type="CDD" id="cd06257">
    <property type="entry name" value="DnaJ"/>
    <property type="match status" value="1"/>
</dbReference>
<dbReference type="Pfam" id="PF01283">
    <property type="entry name" value="Ribosomal_S26e"/>
    <property type="match status" value="1"/>
</dbReference>
<dbReference type="SUPFAM" id="SSF49493">
    <property type="entry name" value="HSP40/DnaJ peptide-binding domain"/>
    <property type="match status" value="2"/>
</dbReference>
<dbReference type="Gene3D" id="2.60.260.20">
    <property type="entry name" value="Urease metallochaperone UreE, N-terminal domain"/>
    <property type="match status" value="2"/>
</dbReference>
<dbReference type="InterPro" id="IPR001623">
    <property type="entry name" value="DnaJ_domain"/>
</dbReference>
<dbReference type="Gene3D" id="1.10.287.110">
    <property type="entry name" value="DnaJ domain"/>
    <property type="match status" value="1"/>
</dbReference>
<evidence type="ECO:0000256" key="3">
    <source>
        <dbReference type="ARBA" id="ARBA00022737"/>
    </source>
</evidence>
<dbReference type="CDD" id="cd10719">
    <property type="entry name" value="DnaJ_zf"/>
    <property type="match status" value="1"/>
</dbReference>
<evidence type="ECO:0000313" key="13">
    <source>
        <dbReference type="EMBL" id="VBB30137.1"/>
    </source>
</evidence>
<dbReference type="InterPro" id="IPR029248">
    <property type="entry name" value="TMEM107"/>
</dbReference>
<dbReference type="InterPro" id="IPR002939">
    <property type="entry name" value="DnaJ_C"/>
</dbReference>
<dbReference type="Pfam" id="PF00226">
    <property type="entry name" value="DnaJ"/>
    <property type="match status" value="1"/>
</dbReference>
<feature type="domain" description="CR-type" evidence="12">
    <location>
        <begin position="123"/>
        <end position="207"/>
    </location>
</feature>
<dbReference type="HAMAP" id="MF_01152">
    <property type="entry name" value="DnaJ"/>
    <property type="match status" value="1"/>
</dbReference>
<dbReference type="Gene3D" id="2.10.230.10">
    <property type="entry name" value="Heat shock protein DnaJ, cysteine-rich domain"/>
    <property type="match status" value="1"/>
</dbReference>
<feature type="compositionally biased region" description="Basic and acidic residues" evidence="9">
    <location>
        <begin position="660"/>
        <end position="670"/>
    </location>
</feature>
<evidence type="ECO:0000256" key="1">
    <source>
        <dbReference type="ARBA" id="ARBA00008596"/>
    </source>
</evidence>
<dbReference type="InterPro" id="IPR036869">
    <property type="entry name" value="J_dom_sf"/>
</dbReference>
<keyword evidence="3" id="KW-0677">Repeat</keyword>
<dbReference type="GO" id="GO:0006457">
    <property type="term" value="P:protein folding"/>
    <property type="evidence" value="ECO:0007669"/>
    <property type="project" value="InterPro"/>
</dbReference>